<protein>
    <recommendedName>
        <fullName evidence="5">BPTI/Kunitz inhibitor domain-containing protein</fullName>
    </recommendedName>
</protein>
<gene>
    <name evidence="6" type="ORF">PYW07_011773</name>
</gene>
<dbReference type="PROSITE" id="PS50279">
    <property type="entry name" value="BPTI_KUNITZ_2"/>
    <property type="match status" value="1"/>
</dbReference>
<keyword evidence="4" id="KW-0732">Signal</keyword>
<dbReference type="InterPro" id="IPR002223">
    <property type="entry name" value="Kunitz_BPTI"/>
</dbReference>
<dbReference type="SUPFAM" id="SSF57362">
    <property type="entry name" value="BPTI-like"/>
    <property type="match status" value="1"/>
</dbReference>
<dbReference type="AlphaFoldDB" id="A0AAD7Y789"/>
<evidence type="ECO:0000256" key="4">
    <source>
        <dbReference type="SAM" id="SignalP"/>
    </source>
</evidence>
<evidence type="ECO:0000256" key="3">
    <source>
        <dbReference type="ARBA" id="ARBA00023157"/>
    </source>
</evidence>
<dbReference type="PANTHER" id="PTHR10083">
    <property type="entry name" value="KUNITZ-TYPE PROTEASE INHIBITOR-RELATED"/>
    <property type="match status" value="1"/>
</dbReference>
<dbReference type="EMBL" id="JARGEI010000031">
    <property type="protein sequence ID" value="KAJ8704585.1"/>
    <property type="molecule type" value="Genomic_DNA"/>
</dbReference>
<name>A0AAD7Y789_MYTSE</name>
<evidence type="ECO:0000259" key="5">
    <source>
        <dbReference type="PROSITE" id="PS50279"/>
    </source>
</evidence>
<keyword evidence="1" id="KW-0646">Protease inhibitor</keyword>
<feature type="chain" id="PRO_5042203951" description="BPTI/Kunitz inhibitor domain-containing protein" evidence="4">
    <location>
        <begin position="18"/>
        <end position="75"/>
    </location>
</feature>
<evidence type="ECO:0000313" key="7">
    <source>
        <dbReference type="Proteomes" id="UP001231518"/>
    </source>
</evidence>
<dbReference type="PRINTS" id="PR00759">
    <property type="entry name" value="BASICPTASE"/>
</dbReference>
<evidence type="ECO:0000256" key="2">
    <source>
        <dbReference type="ARBA" id="ARBA00022900"/>
    </source>
</evidence>
<dbReference type="SMART" id="SM00131">
    <property type="entry name" value="KU"/>
    <property type="match status" value="1"/>
</dbReference>
<dbReference type="Pfam" id="PF00014">
    <property type="entry name" value="Kunitz_BPTI"/>
    <property type="match status" value="1"/>
</dbReference>
<proteinExistence type="predicted"/>
<sequence length="75" mass="8249">MKLFGLLLTLFVAVVFAEINPICRQPAETGFCKALIPRYAYNSTSGSCQPFNYGGCGGNANNFRTRAECRMTCRS</sequence>
<dbReference type="Proteomes" id="UP001231518">
    <property type="component" value="Chromosome 29"/>
</dbReference>
<evidence type="ECO:0000313" key="6">
    <source>
        <dbReference type="EMBL" id="KAJ8704585.1"/>
    </source>
</evidence>
<reference evidence="6" key="1">
    <citation type="submission" date="2023-03" db="EMBL/GenBank/DDBJ databases">
        <title>Chromosome-level genomes of two armyworms, Mythimna separata and Mythimna loreyi, provide insights into the biosynthesis and reception of sex pheromones.</title>
        <authorList>
            <person name="Zhao H."/>
        </authorList>
    </citation>
    <scope>NUCLEOTIDE SEQUENCE</scope>
    <source>
        <strain evidence="6">BeijingLab</strain>
        <tissue evidence="6">Pupa</tissue>
    </source>
</reference>
<dbReference type="InterPro" id="IPR050098">
    <property type="entry name" value="TFPI/VKTCI-like"/>
</dbReference>
<dbReference type="PANTHER" id="PTHR10083:SF374">
    <property type="entry name" value="BPTI_KUNITZ INHIBITOR DOMAIN-CONTAINING PROTEIN"/>
    <property type="match status" value="1"/>
</dbReference>
<keyword evidence="3" id="KW-1015">Disulfide bond</keyword>
<keyword evidence="2" id="KW-0722">Serine protease inhibitor</keyword>
<dbReference type="InterPro" id="IPR020901">
    <property type="entry name" value="Prtase_inh_Kunz-CS"/>
</dbReference>
<keyword evidence="7" id="KW-1185">Reference proteome</keyword>
<evidence type="ECO:0000256" key="1">
    <source>
        <dbReference type="ARBA" id="ARBA00022690"/>
    </source>
</evidence>
<dbReference type="Gene3D" id="4.10.410.10">
    <property type="entry name" value="Pancreatic trypsin inhibitor Kunitz domain"/>
    <property type="match status" value="1"/>
</dbReference>
<dbReference type="GO" id="GO:0004867">
    <property type="term" value="F:serine-type endopeptidase inhibitor activity"/>
    <property type="evidence" value="ECO:0007669"/>
    <property type="project" value="UniProtKB-KW"/>
</dbReference>
<feature type="signal peptide" evidence="4">
    <location>
        <begin position="1"/>
        <end position="17"/>
    </location>
</feature>
<dbReference type="GO" id="GO:0005615">
    <property type="term" value="C:extracellular space"/>
    <property type="evidence" value="ECO:0007669"/>
    <property type="project" value="TreeGrafter"/>
</dbReference>
<accession>A0AAD7Y789</accession>
<dbReference type="CDD" id="cd00109">
    <property type="entry name" value="Kunitz-type"/>
    <property type="match status" value="1"/>
</dbReference>
<dbReference type="FunFam" id="4.10.410.10:FF:000021">
    <property type="entry name" value="Serine protease inhibitor, putative"/>
    <property type="match status" value="1"/>
</dbReference>
<comment type="caution">
    <text evidence="6">The sequence shown here is derived from an EMBL/GenBank/DDBJ whole genome shotgun (WGS) entry which is preliminary data.</text>
</comment>
<organism evidence="6 7">
    <name type="scientific">Mythimna separata</name>
    <name type="common">Oriental armyworm</name>
    <name type="synonym">Pseudaletia separata</name>
    <dbReference type="NCBI Taxonomy" id="271217"/>
    <lineage>
        <taxon>Eukaryota</taxon>
        <taxon>Metazoa</taxon>
        <taxon>Ecdysozoa</taxon>
        <taxon>Arthropoda</taxon>
        <taxon>Hexapoda</taxon>
        <taxon>Insecta</taxon>
        <taxon>Pterygota</taxon>
        <taxon>Neoptera</taxon>
        <taxon>Endopterygota</taxon>
        <taxon>Lepidoptera</taxon>
        <taxon>Glossata</taxon>
        <taxon>Ditrysia</taxon>
        <taxon>Noctuoidea</taxon>
        <taxon>Noctuidae</taxon>
        <taxon>Noctuinae</taxon>
        <taxon>Hadenini</taxon>
        <taxon>Mythimna</taxon>
    </lineage>
</organism>
<dbReference type="InterPro" id="IPR036880">
    <property type="entry name" value="Kunitz_BPTI_sf"/>
</dbReference>
<dbReference type="PROSITE" id="PS00280">
    <property type="entry name" value="BPTI_KUNITZ_1"/>
    <property type="match status" value="1"/>
</dbReference>
<feature type="domain" description="BPTI/Kunitz inhibitor" evidence="5">
    <location>
        <begin position="23"/>
        <end position="73"/>
    </location>
</feature>